<dbReference type="InterPro" id="IPR050832">
    <property type="entry name" value="Bact_Acetyltransf"/>
</dbReference>
<dbReference type="EMBL" id="FMHG01000003">
    <property type="protein sequence ID" value="SCJ89087.1"/>
    <property type="molecule type" value="Genomic_DNA"/>
</dbReference>
<dbReference type="PANTHER" id="PTHR43877">
    <property type="entry name" value="AMINOALKYLPHOSPHONATE N-ACETYLTRANSFERASE-RELATED-RELATED"/>
    <property type="match status" value="1"/>
</dbReference>
<feature type="domain" description="N-acetyltransferase" evidence="3">
    <location>
        <begin position="42"/>
        <end position="185"/>
    </location>
</feature>
<dbReference type="Gene3D" id="3.40.630.30">
    <property type="match status" value="1"/>
</dbReference>
<organism evidence="4">
    <name type="scientific">uncultured Anaerotruncus sp</name>
    <dbReference type="NCBI Taxonomy" id="905011"/>
    <lineage>
        <taxon>Bacteria</taxon>
        <taxon>Bacillati</taxon>
        <taxon>Bacillota</taxon>
        <taxon>Clostridia</taxon>
        <taxon>Eubacteriales</taxon>
        <taxon>Oscillospiraceae</taxon>
        <taxon>Anaerotruncus</taxon>
        <taxon>environmental samples</taxon>
    </lineage>
</organism>
<proteinExistence type="predicted"/>
<dbReference type="AlphaFoldDB" id="A0A1C6K4F1"/>
<evidence type="ECO:0000256" key="2">
    <source>
        <dbReference type="ARBA" id="ARBA00023315"/>
    </source>
</evidence>
<accession>A0A1C6K4F1</accession>
<dbReference type="CDD" id="cd04301">
    <property type="entry name" value="NAT_SF"/>
    <property type="match status" value="1"/>
</dbReference>
<protein>
    <submittedName>
        <fullName evidence="4">Putative acetyltransferase</fullName>
    </submittedName>
</protein>
<dbReference type="PROSITE" id="PS51186">
    <property type="entry name" value="GNAT"/>
    <property type="match status" value="1"/>
</dbReference>
<evidence type="ECO:0000313" key="4">
    <source>
        <dbReference type="EMBL" id="SCJ89087.1"/>
    </source>
</evidence>
<evidence type="ECO:0000259" key="3">
    <source>
        <dbReference type="PROSITE" id="PS51186"/>
    </source>
</evidence>
<dbReference type="GO" id="GO:0016747">
    <property type="term" value="F:acyltransferase activity, transferring groups other than amino-acyl groups"/>
    <property type="evidence" value="ECO:0007669"/>
    <property type="project" value="InterPro"/>
</dbReference>
<keyword evidence="2" id="KW-0012">Acyltransferase</keyword>
<dbReference type="InterPro" id="IPR016181">
    <property type="entry name" value="Acyl_CoA_acyltransferase"/>
</dbReference>
<reference evidence="4" key="1">
    <citation type="submission" date="2015-09" db="EMBL/GenBank/DDBJ databases">
        <authorList>
            <consortium name="Pathogen Informatics"/>
        </authorList>
    </citation>
    <scope>NUCLEOTIDE SEQUENCE</scope>
    <source>
        <strain evidence="4">2789STDY5834896</strain>
    </source>
</reference>
<name>A0A1C6K4F1_9FIRM</name>
<sequence>MAGKKRIAVPALPPPAAALRRSGTLCPVRADESCAEQIAWMIGVSFAAQAKELGLDRQSCPDYVAFETAADVRRDLAGGARAYLFYLDGVPVATVRLHIGPDGRTGSIDRLAVLPQYRGRDLGARCVYFAEGALRALGAKKVRLSIVASFAKLESFYHRLGYATKEDKTYPGLPFTVRYLQKKLPR</sequence>
<dbReference type="InterPro" id="IPR000182">
    <property type="entry name" value="GNAT_dom"/>
</dbReference>
<keyword evidence="1 4" id="KW-0808">Transferase</keyword>
<dbReference type="SUPFAM" id="SSF55729">
    <property type="entry name" value="Acyl-CoA N-acyltransferases (Nat)"/>
    <property type="match status" value="1"/>
</dbReference>
<evidence type="ECO:0000256" key="1">
    <source>
        <dbReference type="ARBA" id="ARBA00022679"/>
    </source>
</evidence>
<dbReference type="Pfam" id="PF00583">
    <property type="entry name" value="Acetyltransf_1"/>
    <property type="match status" value="1"/>
</dbReference>
<gene>
    <name evidence="4" type="ORF">SAMEA3545359_02583</name>
</gene>